<organism evidence="1">
    <name type="scientific">bioreactor metagenome</name>
    <dbReference type="NCBI Taxonomy" id="1076179"/>
    <lineage>
        <taxon>unclassified sequences</taxon>
        <taxon>metagenomes</taxon>
        <taxon>ecological metagenomes</taxon>
    </lineage>
</organism>
<dbReference type="EMBL" id="VSSQ01016168">
    <property type="protein sequence ID" value="MPM57244.1"/>
    <property type="molecule type" value="Genomic_DNA"/>
</dbReference>
<dbReference type="AlphaFoldDB" id="A0A645B697"/>
<gene>
    <name evidence="1" type="ORF">SDC9_104066</name>
</gene>
<reference evidence="1" key="1">
    <citation type="submission" date="2019-08" db="EMBL/GenBank/DDBJ databases">
        <authorList>
            <person name="Kucharzyk K."/>
            <person name="Murdoch R.W."/>
            <person name="Higgins S."/>
            <person name="Loffler F."/>
        </authorList>
    </citation>
    <scope>NUCLEOTIDE SEQUENCE</scope>
</reference>
<comment type="caution">
    <text evidence="1">The sequence shown here is derived from an EMBL/GenBank/DDBJ whole genome shotgun (WGS) entry which is preliminary data.</text>
</comment>
<accession>A0A645B697</accession>
<protein>
    <submittedName>
        <fullName evidence="1">Uncharacterized protein</fullName>
    </submittedName>
</protein>
<evidence type="ECO:0000313" key="1">
    <source>
        <dbReference type="EMBL" id="MPM57244.1"/>
    </source>
</evidence>
<proteinExistence type="predicted"/>
<sequence length="62" mass="6727">MELIVNSKNIVMEKVERISAVTQENSASIEEIAASSEGMESAAQSLKEISVELITAVNIFKD</sequence>
<name>A0A645B697_9ZZZZ</name>